<keyword evidence="8" id="KW-0675">Receptor</keyword>
<dbReference type="InterPro" id="IPR001611">
    <property type="entry name" value="Leu-rich_rpt"/>
</dbReference>
<dbReference type="InterPro" id="IPR050328">
    <property type="entry name" value="Dev_Immune_Receptor"/>
</dbReference>
<dbReference type="PROSITE" id="PS51450">
    <property type="entry name" value="LRR"/>
    <property type="match status" value="5"/>
</dbReference>
<dbReference type="SUPFAM" id="SSF52058">
    <property type="entry name" value="L domain-like"/>
    <property type="match status" value="2"/>
</dbReference>
<feature type="compositionally biased region" description="Low complexity" evidence="4">
    <location>
        <begin position="784"/>
        <end position="796"/>
    </location>
</feature>
<comment type="caution">
    <text evidence="8">The sequence shown here is derived from an EMBL/GenBank/DDBJ whole genome shotgun (WGS) entry which is preliminary data.</text>
</comment>
<sequence>MKNCEILVILAINFFSTSRSYCPEKCECRLERAPWSVVCSNQNLEEFPKKISGLTEALDLSKNNLKSIPADIGRLKELSTINFSRNKLDKLPDEFENLWKLEHLDLSENFFVSIEVISRLPNLKHLTLRKNPVSNLENLENINAQYLDVSECSITYLNNKSLIGLPNLKSLKLDKNPLKSIDNLSHQNLKWLDLSNCLLNYLQPNTFVNTPELEQLRMSNNPSLAFSTRKETLRHDKLKRLDVSKCNLDRPGLHGLPSLTHAILSYNTIRLLPDRIFSKNKKLERLYLNNNGLSQLNQSSFAGLPELDVLNLSHNNLESLPWALLRDNVNLRSVNLSYNDIKLMPVNLTTTALILDLSYNLIEFVPGESLRQMPALKILDLSENRLESFSSGLQSQTLQSLYLEGNRLTRLTNESFAYLLALDNINLSGNRLTEGIGYEIFSLNDNLNTIVLDDNPWRCDCIQLYPSYRYLTQSSKTASSSLICESPANVSGYSWSTACRSFWNEDRSEIKRSDRTYGLVVMGFLISVLIFGSIASVAHTFKEKRRQALLRLREAERAEARERLILHRRSHLEETRRQENVPRVQPEELIGPPTYEEAVQMPRLARSLETLDTISIEGIGQSAQSLDRETLNRKRRRQRKRVVKRTKSEDTLDSRTRKIQSGSRRTRNVSQRRNALPTSSGSGQIDPKRPERNSENRHANQSEASSVDNNWERTLRARPSNARKKKRLFKQNGHSSDDEDSDVLKNRMVSARREVNLDNIQVIELPREPRSGTYIPPVSPPLYTPSSPSLISSPEPCDNSEQISRSRFV</sequence>
<name>A0A8J2HPS3_COTCN</name>
<feature type="chain" id="PRO_5035211360" evidence="6">
    <location>
        <begin position="21"/>
        <end position="809"/>
    </location>
</feature>
<dbReference type="GO" id="GO:0005615">
    <property type="term" value="C:extracellular space"/>
    <property type="evidence" value="ECO:0007669"/>
    <property type="project" value="TreeGrafter"/>
</dbReference>
<evidence type="ECO:0000256" key="6">
    <source>
        <dbReference type="SAM" id="SignalP"/>
    </source>
</evidence>
<keyword evidence="9" id="KW-1185">Reference proteome</keyword>
<dbReference type="SMART" id="SM00369">
    <property type="entry name" value="LRR_TYP"/>
    <property type="match status" value="12"/>
</dbReference>
<dbReference type="EMBL" id="CAJNRD030001124">
    <property type="protein sequence ID" value="CAG5108899.1"/>
    <property type="molecule type" value="Genomic_DNA"/>
</dbReference>
<feature type="compositionally biased region" description="Basic and acidic residues" evidence="4">
    <location>
        <begin position="686"/>
        <end position="700"/>
    </location>
</feature>
<keyword evidence="1" id="KW-0433">Leucine-rich repeat</keyword>
<feature type="transmembrane region" description="Helical" evidence="5">
    <location>
        <begin position="517"/>
        <end position="541"/>
    </location>
</feature>
<evidence type="ECO:0000256" key="3">
    <source>
        <dbReference type="ARBA" id="ARBA00022737"/>
    </source>
</evidence>
<dbReference type="Pfam" id="PF13306">
    <property type="entry name" value="LRR_5"/>
    <property type="match status" value="1"/>
</dbReference>
<evidence type="ECO:0000256" key="4">
    <source>
        <dbReference type="SAM" id="MobiDB-lite"/>
    </source>
</evidence>
<organism evidence="8 9">
    <name type="scientific">Cotesia congregata</name>
    <name type="common">Parasitoid wasp</name>
    <name type="synonym">Apanteles congregatus</name>
    <dbReference type="NCBI Taxonomy" id="51543"/>
    <lineage>
        <taxon>Eukaryota</taxon>
        <taxon>Metazoa</taxon>
        <taxon>Ecdysozoa</taxon>
        <taxon>Arthropoda</taxon>
        <taxon>Hexapoda</taxon>
        <taxon>Insecta</taxon>
        <taxon>Pterygota</taxon>
        <taxon>Neoptera</taxon>
        <taxon>Endopterygota</taxon>
        <taxon>Hymenoptera</taxon>
        <taxon>Apocrita</taxon>
        <taxon>Ichneumonoidea</taxon>
        <taxon>Braconidae</taxon>
        <taxon>Microgastrinae</taxon>
        <taxon>Cotesia</taxon>
    </lineage>
</organism>
<keyword evidence="3" id="KW-0677">Repeat</keyword>
<dbReference type="PANTHER" id="PTHR24373">
    <property type="entry name" value="SLIT RELATED LEUCINE-RICH REPEAT NEURONAL PROTEIN"/>
    <property type="match status" value="1"/>
</dbReference>
<feature type="signal peptide" evidence="6">
    <location>
        <begin position="1"/>
        <end position="20"/>
    </location>
</feature>
<proteinExistence type="predicted"/>
<evidence type="ECO:0000256" key="5">
    <source>
        <dbReference type="SAM" id="Phobius"/>
    </source>
</evidence>
<dbReference type="InterPro" id="IPR000372">
    <property type="entry name" value="LRRNT"/>
</dbReference>
<keyword evidence="2 6" id="KW-0732">Signal</keyword>
<feature type="region of interest" description="Disordered" evidence="4">
    <location>
        <begin position="623"/>
        <end position="743"/>
    </location>
</feature>
<dbReference type="SMART" id="SM00013">
    <property type="entry name" value="LRRNT"/>
    <property type="match status" value="1"/>
</dbReference>
<dbReference type="InterPro" id="IPR026906">
    <property type="entry name" value="LRR_5"/>
</dbReference>
<feature type="domain" description="LRRNT" evidence="7">
    <location>
        <begin position="21"/>
        <end position="57"/>
    </location>
</feature>
<gene>
    <name evidence="8" type="ORF">HICCMSTLAB_LOCUS13535</name>
</gene>
<evidence type="ECO:0000256" key="1">
    <source>
        <dbReference type="ARBA" id="ARBA00022614"/>
    </source>
</evidence>
<feature type="compositionally biased region" description="Basic residues" evidence="4">
    <location>
        <begin position="633"/>
        <end position="645"/>
    </location>
</feature>
<feature type="compositionally biased region" description="Basic and acidic residues" evidence="4">
    <location>
        <begin position="646"/>
        <end position="656"/>
    </location>
</feature>
<dbReference type="PANTHER" id="PTHR24373:SF370">
    <property type="entry name" value="FISH-LIPS, ISOFORM E"/>
    <property type="match status" value="1"/>
</dbReference>
<evidence type="ECO:0000259" key="7">
    <source>
        <dbReference type="SMART" id="SM00013"/>
    </source>
</evidence>
<reference evidence="8" key="1">
    <citation type="submission" date="2021-04" db="EMBL/GenBank/DDBJ databases">
        <authorList>
            <person name="Chebbi M.A.C M."/>
        </authorList>
    </citation>
    <scope>NUCLEOTIDE SEQUENCE</scope>
</reference>
<keyword evidence="5" id="KW-0472">Membrane</keyword>
<dbReference type="OrthoDB" id="1574204at2759"/>
<protein>
    <submittedName>
        <fullName evidence="8">Similar to LGR6: Leucine-rich repeat-containing G-protein coupled receptor 6 (Homo sapiens)</fullName>
    </submittedName>
</protein>
<keyword evidence="5" id="KW-1133">Transmembrane helix</keyword>
<dbReference type="Proteomes" id="UP000786811">
    <property type="component" value="Unassembled WGS sequence"/>
</dbReference>
<dbReference type="InterPro" id="IPR003591">
    <property type="entry name" value="Leu-rich_rpt_typical-subtyp"/>
</dbReference>
<dbReference type="Pfam" id="PF13855">
    <property type="entry name" value="LRR_8"/>
    <property type="match status" value="3"/>
</dbReference>
<feature type="compositionally biased region" description="Polar residues" evidence="4">
    <location>
        <begin position="659"/>
        <end position="683"/>
    </location>
</feature>
<feature type="region of interest" description="Disordered" evidence="4">
    <location>
        <begin position="768"/>
        <end position="809"/>
    </location>
</feature>
<keyword evidence="5" id="KW-0812">Transmembrane</keyword>
<dbReference type="Gene3D" id="3.80.10.10">
    <property type="entry name" value="Ribonuclease Inhibitor"/>
    <property type="match status" value="4"/>
</dbReference>
<dbReference type="GO" id="GO:0031012">
    <property type="term" value="C:extracellular matrix"/>
    <property type="evidence" value="ECO:0007669"/>
    <property type="project" value="TreeGrafter"/>
</dbReference>
<accession>A0A8J2HPS3</accession>
<evidence type="ECO:0000313" key="8">
    <source>
        <dbReference type="EMBL" id="CAG5108899.1"/>
    </source>
</evidence>
<feature type="compositionally biased region" description="Polar residues" evidence="4">
    <location>
        <begin position="799"/>
        <end position="809"/>
    </location>
</feature>
<dbReference type="InterPro" id="IPR032675">
    <property type="entry name" value="LRR_dom_sf"/>
</dbReference>
<evidence type="ECO:0000313" key="9">
    <source>
        <dbReference type="Proteomes" id="UP000786811"/>
    </source>
</evidence>
<evidence type="ECO:0000256" key="2">
    <source>
        <dbReference type="ARBA" id="ARBA00022729"/>
    </source>
</evidence>
<dbReference type="AlphaFoldDB" id="A0A8J2HPS3"/>
<dbReference type="Pfam" id="PF00560">
    <property type="entry name" value="LRR_1"/>
    <property type="match status" value="1"/>
</dbReference>
<dbReference type="SMART" id="SM00365">
    <property type="entry name" value="LRR_SD22"/>
    <property type="match status" value="5"/>
</dbReference>